<dbReference type="Proteomes" id="UP000316714">
    <property type="component" value="Unassembled WGS sequence"/>
</dbReference>
<dbReference type="SUPFAM" id="SSF55486">
    <property type="entry name" value="Metalloproteases ('zincins'), catalytic domain"/>
    <property type="match status" value="1"/>
</dbReference>
<feature type="compositionally biased region" description="Basic and acidic residues" evidence="1">
    <location>
        <begin position="389"/>
        <end position="398"/>
    </location>
</feature>
<evidence type="ECO:0000256" key="1">
    <source>
        <dbReference type="SAM" id="MobiDB-lite"/>
    </source>
</evidence>
<dbReference type="AlphaFoldDB" id="A0A5C5VAV5"/>
<reference evidence="2 3" key="1">
    <citation type="submission" date="2019-02" db="EMBL/GenBank/DDBJ databases">
        <title>Deep-cultivation of Planctomycetes and their phenomic and genomic characterization uncovers novel biology.</title>
        <authorList>
            <person name="Wiegand S."/>
            <person name="Jogler M."/>
            <person name="Boedeker C."/>
            <person name="Pinto D."/>
            <person name="Vollmers J."/>
            <person name="Rivas-Marin E."/>
            <person name="Kohn T."/>
            <person name="Peeters S.H."/>
            <person name="Heuer A."/>
            <person name="Rast P."/>
            <person name="Oberbeckmann S."/>
            <person name="Bunk B."/>
            <person name="Jeske O."/>
            <person name="Meyerdierks A."/>
            <person name="Storesund J.E."/>
            <person name="Kallscheuer N."/>
            <person name="Luecker S."/>
            <person name="Lage O.M."/>
            <person name="Pohl T."/>
            <person name="Merkel B.J."/>
            <person name="Hornburger P."/>
            <person name="Mueller R.-W."/>
            <person name="Bruemmer F."/>
            <person name="Labrenz M."/>
            <person name="Spormann A.M."/>
            <person name="Op Den Camp H."/>
            <person name="Overmann J."/>
            <person name="Amann R."/>
            <person name="Jetten M.S.M."/>
            <person name="Mascher T."/>
            <person name="Medema M.H."/>
            <person name="Devos D.P."/>
            <person name="Kaster A.-K."/>
            <person name="Ovreas L."/>
            <person name="Rohde M."/>
            <person name="Galperin M.Y."/>
            <person name="Jogler C."/>
        </authorList>
    </citation>
    <scope>NUCLEOTIDE SEQUENCE [LARGE SCALE GENOMIC DNA]</scope>
    <source>
        <strain evidence="2 3">KOR34</strain>
    </source>
</reference>
<evidence type="ECO:0000313" key="3">
    <source>
        <dbReference type="Proteomes" id="UP000316714"/>
    </source>
</evidence>
<dbReference type="RefSeq" id="WP_146561598.1">
    <property type="nucleotide sequence ID" value="NZ_SIHJ01000001.1"/>
</dbReference>
<accession>A0A5C5VAV5</accession>
<dbReference type="OrthoDB" id="9792407at2"/>
<sequence>MTPEERDAFVGVSTTNTYKPIDTRDADGNVVKHEPVGVFALSDEIYDSYSLDRFYKKGLKINGILVVGSQRVSDYALLEAAYTMDHTFHDSPKWVKDMFQPLKIRLAILSVVEFTMDLPENNRRGERSLAEAVFQDNRSRGLGGMPWCSCGEENLLNLQGDRYGGNGRQGSGENITIHEFAHTTLTAIGVTQSSRRNRGPFWDKLREALEASRFPGDGIAPPGRIFAWNRDHGRNGRPGNVYGGSNEHEFWAEGAQAWFNNANPRNSGGISTRQEVKDKDPPLAALLEEVYGDGEWRYIKTTATNPDGSPMRPAAELAHLEGIGRSEIPVFNNNNSPRVQAAAANPELLEQGGRRGRSNSRGRRAADGEGRSERSNQDAQASGQQPRDAGADDRDGTP</sequence>
<name>A0A5C5VAV5_9BACT</name>
<gene>
    <name evidence="2" type="ORF">KOR34_03220</name>
</gene>
<evidence type="ECO:0000313" key="2">
    <source>
        <dbReference type="EMBL" id="TWT35431.1"/>
    </source>
</evidence>
<dbReference type="EMBL" id="SIHJ01000001">
    <property type="protein sequence ID" value="TWT35431.1"/>
    <property type="molecule type" value="Genomic_DNA"/>
</dbReference>
<feature type="region of interest" description="Disordered" evidence="1">
    <location>
        <begin position="343"/>
        <end position="398"/>
    </location>
</feature>
<organism evidence="2 3">
    <name type="scientific">Posidoniimonas corsicana</name>
    <dbReference type="NCBI Taxonomy" id="1938618"/>
    <lineage>
        <taxon>Bacteria</taxon>
        <taxon>Pseudomonadati</taxon>
        <taxon>Planctomycetota</taxon>
        <taxon>Planctomycetia</taxon>
        <taxon>Pirellulales</taxon>
        <taxon>Lacipirellulaceae</taxon>
        <taxon>Posidoniimonas</taxon>
    </lineage>
</organism>
<feature type="compositionally biased region" description="Basic residues" evidence="1">
    <location>
        <begin position="354"/>
        <end position="363"/>
    </location>
</feature>
<proteinExistence type="predicted"/>
<comment type="caution">
    <text evidence="2">The sequence shown here is derived from an EMBL/GenBank/DDBJ whole genome shotgun (WGS) entry which is preliminary data.</text>
</comment>
<keyword evidence="3" id="KW-1185">Reference proteome</keyword>
<feature type="compositionally biased region" description="Basic and acidic residues" evidence="1">
    <location>
        <begin position="364"/>
        <end position="376"/>
    </location>
</feature>
<protein>
    <submittedName>
        <fullName evidence="2">Uncharacterized protein</fullName>
    </submittedName>
</protein>